<gene>
    <name evidence="1" type="ORF">AVDCRST_MAG22-1592</name>
</gene>
<keyword evidence="1" id="KW-0812">Transmembrane</keyword>
<name>A0A6J4P5A8_9ACTN</name>
<protein>
    <submittedName>
        <fullName evidence="1">FIG027190: Putative transmembrane protein</fullName>
    </submittedName>
</protein>
<dbReference type="AlphaFoldDB" id="A0A6J4P5A8"/>
<dbReference type="InterPro" id="IPR011990">
    <property type="entry name" value="TPR-like_helical_dom_sf"/>
</dbReference>
<organism evidence="1">
    <name type="scientific">uncultured Rubrobacteraceae bacterium</name>
    <dbReference type="NCBI Taxonomy" id="349277"/>
    <lineage>
        <taxon>Bacteria</taxon>
        <taxon>Bacillati</taxon>
        <taxon>Actinomycetota</taxon>
        <taxon>Rubrobacteria</taxon>
        <taxon>Rubrobacterales</taxon>
        <taxon>Rubrobacteraceae</taxon>
        <taxon>environmental samples</taxon>
    </lineage>
</organism>
<keyword evidence="1" id="KW-0472">Membrane</keyword>
<evidence type="ECO:0000313" key="1">
    <source>
        <dbReference type="EMBL" id="CAA9406661.1"/>
    </source>
</evidence>
<accession>A0A6J4P5A8</accession>
<dbReference type="Pfam" id="PF06041">
    <property type="entry name" value="DUF924"/>
    <property type="match status" value="1"/>
</dbReference>
<dbReference type="InterPro" id="IPR010323">
    <property type="entry name" value="DUF924"/>
</dbReference>
<sequence length="192" mass="21805">MRNNPAEILDFWFGRSGETGYGEFRSEWFQKDEAFDREVTDRFGGVYEEATAGGLDGWREEAGSCLALVIALDQFPRNMFRGDARTHATDGKALHTAKHAIDHALDRELPAFQRMFLYMPFMHAEDVDDQRRSVELFEGLAAEPGGPDVTEYAVGHRDIVERFGRFPHRNALLGRETTPEEAEFLTRPGSSF</sequence>
<dbReference type="Gene3D" id="1.25.40.10">
    <property type="entry name" value="Tetratricopeptide repeat domain"/>
    <property type="match status" value="1"/>
</dbReference>
<dbReference type="EMBL" id="CADCUV010000065">
    <property type="protein sequence ID" value="CAA9406661.1"/>
    <property type="molecule type" value="Genomic_DNA"/>
</dbReference>
<dbReference type="SUPFAM" id="SSF48452">
    <property type="entry name" value="TPR-like"/>
    <property type="match status" value="1"/>
</dbReference>
<dbReference type="Gene3D" id="1.20.58.320">
    <property type="entry name" value="TPR-like"/>
    <property type="match status" value="1"/>
</dbReference>
<reference evidence="1" key="1">
    <citation type="submission" date="2020-02" db="EMBL/GenBank/DDBJ databases">
        <authorList>
            <person name="Meier V. D."/>
        </authorList>
    </citation>
    <scope>NUCLEOTIDE SEQUENCE</scope>
    <source>
        <strain evidence="1">AVDCRST_MAG22</strain>
    </source>
</reference>
<proteinExistence type="predicted"/>